<proteinExistence type="predicted"/>
<keyword evidence="1" id="KW-0812">Transmembrane</keyword>
<name>A0ABP9UH05_9BACT</name>
<evidence type="ECO:0000313" key="3">
    <source>
        <dbReference type="EMBL" id="GAA5480956.1"/>
    </source>
</evidence>
<feature type="domain" description="FecR protein" evidence="2">
    <location>
        <begin position="161"/>
        <end position="243"/>
    </location>
</feature>
<keyword evidence="1" id="KW-1133">Transmembrane helix</keyword>
<evidence type="ECO:0000256" key="1">
    <source>
        <dbReference type="SAM" id="Phobius"/>
    </source>
</evidence>
<reference evidence="3 4" key="1">
    <citation type="submission" date="2024-02" db="EMBL/GenBank/DDBJ databases">
        <title>Haloferula sargassicola NBRC 104335.</title>
        <authorList>
            <person name="Ichikawa N."/>
            <person name="Katano-Makiyama Y."/>
            <person name="Hidaka K."/>
        </authorList>
    </citation>
    <scope>NUCLEOTIDE SEQUENCE [LARGE SCALE GENOMIC DNA]</scope>
    <source>
        <strain evidence="3 4">NBRC 104335</strain>
    </source>
</reference>
<dbReference type="InterPro" id="IPR012373">
    <property type="entry name" value="Ferrdict_sens_TM"/>
</dbReference>
<dbReference type="InterPro" id="IPR006860">
    <property type="entry name" value="FecR"/>
</dbReference>
<dbReference type="PANTHER" id="PTHR30273:SF2">
    <property type="entry name" value="PROTEIN FECR"/>
    <property type="match status" value="1"/>
</dbReference>
<accession>A0ABP9UH05</accession>
<organism evidence="3 4">
    <name type="scientific">Haloferula sargassicola</name>
    <dbReference type="NCBI Taxonomy" id="490096"/>
    <lineage>
        <taxon>Bacteria</taxon>
        <taxon>Pseudomonadati</taxon>
        <taxon>Verrucomicrobiota</taxon>
        <taxon>Verrucomicrobiia</taxon>
        <taxon>Verrucomicrobiales</taxon>
        <taxon>Verrucomicrobiaceae</taxon>
        <taxon>Haloferula</taxon>
    </lineage>
</organism>
<keyword evidence="1" id="KW-0472">Membrane</keyword>
<comment type="caution">
    <text evidence="3">The sequence shown here is derived from an EMBL/GenBank/DDBJ whole genome shotgun (WGS) entry which is preliminary data.</text>
</comment>
<dbReference type="PANTHER" id="PTHR30273">
    <property type="entry name" value="PERIPLASMIC SIGNAL SENSOR AND SIGMA FACTOR ACTIVATOR FECR-RELATED"/>
    <property type="match status" value="1"/>
</dbReference>
<dbReference type="RefSeq" id="WP_353565114.1">
    <property type="nucleotide sequence ID" value="NZ_BAABRI010000001.1"/>
</dbReference>
<sequence>MSTPNPLFDELFSELLDGELDAEERAQLVDLIRNDPRLLQEARRQLAISGEIAKLRPELSDRNFLAAMSTHLRAVGDENPDDFPARVAGRIQRARRRTMTLTSLALAACVLLATVPVLFLKRSTPSLAKTVAVAISLPDAGGGKARTESVQAGREIHLDAGRMRLEFQNGAVVAVESPASFTITSGEQIDLHQGNLNAWCPESAHGFRINTRTAQLKDLGTSFGVSVGKNGTSDFLVLEGKVEVSNQGAFRTVPKGEAVRASSRQELETLDFEPSAFSRTWPLASGIENTHGAVIPAPPNTPEIVAAHEDDRHIIVIPELRDIELPQSIDADITEPGLYEGGTVCGPHPLISPPGRRGRSFLLRYNPVGIVDVTDFKRFEGSVTFDRPVLAIVTSPDKLDASDHYTSAAPLPATEEDLSMRGLEGAQPPNPTDGVQLSTDRRTVSVIFWAGESVDEIRVITAED</sequence>
<dbReference type="Pfam" id="PF04773">
    <property type="entry name" value="FecR"/>
    <property type="match status" value="1"/>
</dbReference>
<gene>
    <name evidence="3" type="ORF">Hsar01_00161</name>
</gene>
<protein>
    <recommendedName>
        <fullName evidence="2">FecR protein domain-containing protein</fullName>
    </recommendedName>
</protein>
<dbReference type="Gene3D" id="2.60.120.1440">
    <property type="match status" value="1"/>
</dbReference>
<evidence type="ECO:0000259" key="2">
    <source>
        <dbReference type="Pfam" id="PF04773"/>
    </source>
</evidence>
<evidence type="ECO:0000313" key="4">
    <source>
        <dbReference type="Proteomes" id="UP001476282"/>
    </source>
</evidence>
<keyword evidence="4" id="KW-1185">Reference proteome</keyword>
<dbReference type="Proteomes" id="UP001476282">
    <property type="component" value="Unassembled WGS sequence"/>
</dbReference>
<feature type="transmembrane region" description="Helical" evidence="1">
    <location>
        <begin position="100"/>
        <end position="120"/>
    </location>
</feature>
<dbReference type="EMBL" id="BAABRI010000001">
    <property type="protein sequence ID" value="GAA5480956.1"/>
    <property type="molecule type" value="Genomic_DNA"/>
</dbReference>